<comment type="pathway">
    <text evidence="2 8">Cofactor biosynthesis; biotin biosynthesis.</text>
</comment>
<keyword evidence="11" id="KW-1185">Reference proteome</keyword>
<gene>
    <name evidence="8" type="primary">bioC</name>
    <name evidence="10" type="ORF">E6C76_04935</name>
</gene>
<dbReference type="InterPro" id="IPR013216">
    <property type="entry name" value="Methyltransf_11"/>
</dbReference>
<evidence type="ECO:0000259" key="9">
    <source>
        <dbReference type="Pfam" id="PF08241"/>
    </source>
</evidence>
<reference evidence="10 11" key="1">
    <citation type="submission" date="2019-04" db="EMBL/GenBank/DDBJ databases">
        <title>Azoarcus nasutitermitis sp. nov. isolated from termite nest.</title>
        <authorList>
            <person name="Lin S.-Y."/>
            <person name="Hameed A."/>
            <person name="Hsu Y.-H."/>
            <person name="Young C.-C."/>
        </authorList>
    </citation>
    <scope>NUCLEOTIDE SEQUENCE [LARGE SCALE GENOMIC DNA]</scope>
    <source>
        <strain evidence="10 11">CC-YHH838</strain>
    </source>
</reference>
<protein>
    <recommendedName>
        <fullName evidence="3 8">Malonyl-[acyl-carrier protein] O-methyltransferase</fullName>
        <shortName evidence="8">Malonyl-ACP O-methyltransferase</shortName>
        <ecNumber evidence="3 8">2.1.1.197</ecNumber>
    </recommendedName>
    <alternativeName>
        <fullName evidence="8">Biotin synthesis protein BioC</fullName>
    </alternativeName>
</protein>
<keyword evidence="5 8" id="KW-0808">Transferase</keyword>
<evidence type="ECO:0000313" key="10">
    <source>
        <dbReference type="EMBL" id="THF66206.1"/>
    </source>
</evidence>
<dbReference type="InterPro" id="IPR029063">
    <property type="entry name" value="SAM-dependent_MTases_sf"/>
</dbReference>
<evidence type="ECO:0000256" key="7">
    <source>
        <dbReference type="ARBA" id="ARBA00022756"/>
    </source>
</evidence>
<comment type="catalytic activity">
    <reaction evidence="1 8">
        <text>malonyl-[ACP] + S-adenosyl-L-methionine = malonyl-[ACP] methyl ester + S-adenosyl-L-homocysteine</text>
        <dbReference type="Rhea" id="RHEA:17105"/>
        <dbReference type="Rhea" id="RHEA-COMP:9623"/>
        <dbReference type="Rhea" id="RHEA-COMP:9954"/>
        <dbReference type="ChEBI" id="CHEBI:57856"/>
        <dbReference type="ChEBI" id="CHEBI:59789"/>
        <dbReference type="ChEBI" id="CHEBI:78449"/>
        <dbReference type="ChEBI" id="CHEBI:78845"/>
        <dbReference type="EC" id="2.1.1.197"/>
    </reaction>
</comment>
<evidence type="ECO:0000256" key="6">
    <source>
        <dbReference type="ARBA" id="ARBA00022691"/>
    </source>
</evidence>
<evidence type="ECO:0000256" key="2">
    <source>
        <dbReference type="ARBA" id="ARBA00004746"/>
    </source>
</evidence>
<dbReference type="Proteomes" id="UP000308430">
    <property type="component" value="Unassembled WGS sequence"/>
</dbReference>
<dbReference type="Pfam" id="PF08241">
    <property type="entry name" value="Methyltransf_11"/>
    <property type="match status" value="1"/>
</dbReference>
<comment type="similarity">
    <text evidence="8">Belongs to the methyltransferase superfamily.</text>
</comment>
<comment type="function">
    <text evidence="8">Converts the free carboxyl group of a malonyl-thioester to its methyl ester by transfer of a methyl group from S-adenosyl-L-methionine (SAM). It allows to synthesize pimeloyl-ACP via the fatty acid synthetic pathway.</text>
</comment>
<dbReference type="GO" id="GO:0010340">
    <property type="term" value="F:carboxyl-O-methyltransferase activity"/>
    <property type="evidence" value="ECO:0007669"/>
    <property type="project" value="UniProtKB-UniRule"/>
</dbReference>
<dbReference type="AlphaFoldDB" id="A0A4S4B0X9"/>
<evidence type="ECO:0000256" key="4">
    <source>
        <dbReference type="ARBA" id="ARBA00022603"/>
    </source>
</evidence>
<dbReference type="PANTHER" id="PTHR43591:SF24">
    <property type="entry name" value="2-METHOXY-6-POLYPRENYL-1,4-BENZOQUINOL METHYLASE, MITOCHONDRIAL"/>
    <property type="match status" value="1"/>
</dbReference>
<dbReference type="InterPro" id="IPR011814">
    <property type="entry name" value="BioC"/>
</dbReference>
<dbReference type="PANTHER" id="PTHR43591">
    <property type="entry name" value="METHYLTRANSFERASE"/>
    <property type="match status" value="1"/>
</dbReference>
<sequence length="287" mass="30638">MRPSFPARRNALRCWRASIVADPVLQPAPAHASAKARVRLAFHRAAATYDRAAQVQREVCARLEAFATAHACRRPVARVLDAGCGTGHALARLAALHPGAQVLALDFAPGMLARVNGHACICGDLERLPLAGGCIDALWSSLALQWCAPQRALGEIARVLAPGGSAWIATLGPHTLHELREAFHAVDRAAHVIDFHPPQTWRAAAEAAGLAVRTLERAPAWALAADLRSLLAGIKAIGAHSVGPAPRAPLGRAAWRTLEARYETRRRPDGLLPATYDVILLAVEKPL</sequence>
<dbReference type="GO" id="GO:0102130">
    <property type="term" value="F:malonyl-CoA methyltransferase activity"/>
    <property type="evidence" value="ECO:0007669"/>
    <property type="project" value="UniProtKB-EC"/>
</dbReference>
<dbReference type="EMBL" id="SSOC01000002">
    <property type="protein sequence ID" value="THF66206.1"/>
    <property type="molecule type" value="Genomic_DNA"/>
</dbReference>
<keyword evidence="7 8" id="KW-0093">Biotin biosynthesis</keyword>
<dbReference type="GO" id="GO:0032259">
    <property type="term" value="P:methylation"/>
    <property type="evidence" value="ECO:0007669"/>
    <property type="project" value="UniProtKB-KW"/>
</dbReference>
<evidence type="ECO:0000313" key="11">
    <source>
        <dbReference type="Proteomes" id="UP000308430"/>
    </source>
</evidence>
<organism evidence="10 11">
    <name type="scientific">Pseudothauera nasutitermitis</name>
    <dbReference type="NCBI Taxonomy" id="2565930"/>
    <lineage>
        <taxon>Bacteria</taxon>
        <taxon>Pseudomonadati</taxon>
        <taxon>Pseudomonadota</taxon>
        <taxon>Betaproteobacteria</taxon>
        <taxon>Rhodocyclales</taxon>
        <taxon>Zoogloeaceae</taxon>
        <taxon>Pseudothauera</taxon>
    </lineage>
</organism>
<dbReference type="HAMAP" id="MF_00835">
    <property type="entry name" value="BioC"/>
    <property type="match status" value="1"/>
</dbReference>
<dbReference type="CDD" id="cd02440">
    <property type="entry name" value="AdoMet_MTases"/>
    <property type="match status" value="1"/>
</dbReference>
<dbReference type="GO" id="GO:0009102">
    <property type="term" value="P:biotin biosynthetic process"/>
    <property type="evidence" value="ECO:0007669"/>
    <property type="project" value="UniProtKB-UniRule"/>
</dbReference>
<evidence type="ECO:0000256" key="3">
    <source>
        <dbReference type="ARBA" id="ARBA00012327"/>
    </source>
</evidence>
<evidence type="ECO:0000256" key="5">
    <source>
        <dbReference type="ARBA" id="ARBA00022679"/>
    </source>
</evidence>
<name>A0A4S4B0X9_9RHOO</name>
<evidence type="ECO:0000256" key="1">
    <source>
        <dbReference type="ARBA" id="ARBA00000852"/>
    </source>
</evidence>
<dbReference type="EC" id="2.1.1.197" evidence="3 8"/>
<keyword evidence="4 8" id="KW-0489">Methyltransferase</keyword>
<accession>A0A4S4B0X9</accession>
<dbReference type="UniPathway" id="UPA00078"/>
<dbReference type="OrthoDB" id="9760689at2"/>
<dbReference type="GO" id="GO:0008757">
    <property type="term" value="F:S-adenosylmethionine-dependent methyltransferase activity"/>
    <property type="evidence" value="ECO:0007669"/>
    <property type="project" value="InterPro"/>
</dbReference>
<proteinExistence type="inferred from homology"/>
<dbReference type="SUPFAM" id="SSF53335">
    <property type="entry name" value="S-adenosyl-L-methionine-dependent methyltransferases"/>
    <property type="match status" value="1"/>
</dbReference>
<dbReference type="Gene3D" id="3.40.50.150">
    <property type="entry name" value="Vaccinia Virus protein VP39"/>
    <property type="match status" value="1"/>
</dbReference>
<dbReference type="GO" id="GO:0008425">
    <property type="term" value="F:2-methoxy-6-polyprenyl-1,4-benzoquinol methyltransferase activity"/>
    <property type="evidence" value="ECO:0007669"/>
    <property type="project" value="TreeGrafter"/>
</dbReference>
<evidence type="ECO:0000256" key="8">
    <source>
        <dbReference type="HAMAP-Rule" id="MF_00835"/>
    </source>
</evidence>
<feature type="domain" description="Methyltransferase type 11" evidence="9">
    <location>
        <begin position="80"/>
        <end position="167"/>
    </location>
</feature>
<keyword evidence="6 8" id="KW-0949">S-adenosyl-L-methionine</keyword>
<comment type="caution">
    <text evidence="10">The sequence shown here is derived from an EMBL/GenBank/DDBJ whole genome shotgun (WGS) entry which is preliminary data.</text>
</comment>